<organism evidence="5">
    <name type="scientific">Dermatophagoides farinae</name>
    <name type="common">American house dust mite</name>
    <dbReference type="NCBI Taxonomy" id="6954"/>
    <lineage>
        <taxon>Eukaryota</taxon>
        <taxon>Metazoa</taxon>
        <taxon>Ecdysozoa</taxon>
        <taxon>Arthropoda</taxon>
        <taxon>Chelicerata</taxon>
        <taxon>Arachnida</taxon>
        <taxon>Acari</taxon>
        <taxon>Acariformes</taxon>
        <taxon>Sarcoptiformes</taxon>
        <taxon>Astigmata</taxon>
        <taxon>Psoroptidia</taxon>
        <taxon>Analgoidea</taxon>
        <taxon>Pyroglyphidae</taxon>
        <taxon>Dermatophagoidinae</taxon>
        <taxon>Dermatophagoides</taxon>
    </lineage>
</organism>
<feature type="coiled-coil region" evidence="1">
    <location>
        <begin position="7"/>
        <end position="41"/>
    </location>
</feature>
<name>A0A9D4NVV9_DERFA</name>
<dbReference type="Proteomes" id="UP000828236">
    <property type="component" value="Unassembled WGS sequence"/>
</dbReference>
<evidence type="ECO:0000256" key="3">
    <source>
        <dbReference type="SAM" id="Phobius"/>
    </source>
</evidence>
<reference evidence="5" key="2">
    <citation type="journal article" date="2021" name="World Allergy Organ. J.">
        <title>Chromosome-level assembly of Dermatophagoides farinae genome and transcriptome reveals two novel allergens Der f 37 and Der f 39.</title>
        <authorList>
            <person name="Chen J."/>
            <person name="Cai Z."/>
            <person name="Fan D."/>
            <person name="Hu J."/>
            <person name="Hou Y."/>
            <person name="He Y."/>
            <person name="Zhang Z."/>
            <person name="Zhao Z."/>
            <person name="Gao P."/>
            <person name="Hu W."/>
            <person name="Sun J."/>
            <person name="Li J."/>
            <person name="Ji K."/>
        </authorList>
    </citation>
    <scope>NUCLEOTIDE SEQUENCE</scope>
    <source>
        <strain evidence="5">JKM2019</strain>
    </source>
</reference>
<sequence>MGDNKCTENIVRVLERLTSRLETLESNNSRSNNDNGNVKNNHESFALNQVVKYNGSNIKIWLSTVKSAFRSCGYSRFLESEILPDDSQYRSYENCLGTIRLMFESNKLEIIEHCKTVYEVWSYMAKIEKDTFATAVRKHMELTSCRYTSGPLRVWLETLTAKFEAVESDWCHYSDQHRCVVTLGMIRSIPKFEQLSDRITALQTCSMKDIMNAFIEYDENMKINSLTSKSTSDNREVAKMMRNRNKKQFKNNVQCSYCKKFGHQEKDCRFKFWDEKHKSSSSSTSSSVPSSSKSASSSSSSNNKSNGSNKQVAKSIITKNIDKSSNIWILDSGCTTHTTVDDKNLIDPEFKKIQFETASGETVESEKIGDVIIKPKANQQLILKNVAFVIGNKLQPKKNSHMAKHLFCSQNYFDSLSYDGRSYRFTVNRRVIHPDRKQFVYDEFRLYYDGDKHRFHYEFDDSASINRADVLPRGGFYIDQLGLYIDFYRNISNGENFFCCNDRRIAIDNRTFDCKDLLSSLHSNCHINWNDNLKCNNLNRKCLTSSTIMCRIFPCTYVQHMSAIHFATFVYDKEREKPIYIFTNRSEPFSLSTIRVLTEKSTHWFLKPIHQLDKYRYKGAFQWRSVLGDNKIYLMVEPLSLSSIHTRRSLLIELIDSRQFLLAKKTKSWQIFFGCDAHHDYFDAEYSSQTTADDQTKRTSFLSIYIMIILISILSTASVLFIFNSRQTLKQYFNNCFIIRWFNRRC</sequence>
<keyword evidence="3" id="KW-0812">Transmembrane</keyword>
<keyword evidence="3" id="KW-0472">Membrane</keyword>
<evidence type="ECO:0000313" key="5">
    <source>
        <dbReference type="EMBL" id="KAH7639092.1"/>
    </source>
</evidence>
<proteinExistence type="predicted"/>
<dbReference type="EMBL" id="SDOV01000007">
    <property type="protein sequence ID" value="KAH7639092.1"/>
    <property type="molecule type" value="Genomic_DNA"/>
</dbReference>
<accession>A0A9D4NVV9</accession>
<dbReference type="GO" id="GO:0003676">
    <property type="term" value="F:nucleic acid binding"/>
    <property type="evidence" value="ECO:0007669"/>
    <property type="project" value="InterPro"/>
</dbReference>
<evidence type="ECO:0000256" key="1">
    <source>
        <dbReference type="SAM" id="Coils"/>
    </source>
</evidence>
<keyword evidence="3" id="KW-1133">Transmembrane helix</keyword>
<protein>
    <recommendedName>
        <fullName evidence="4">Retrovirus-related Pol polyprotein from transposon TNT 1-94-like beta-barrel domain-containing protein</fullName>
    </recommendedName>
</protein>
<dbReference type="AlphaFoldDB" id="A0A9D4NVV9"/>
<dbReference type="GO" id="GO:0008270">
    <property type="term" value="F:zinc ion binding"/>
    <property type="evidence" value="ECO:0007669"/>
    <property type="project" value="InterPro"/>
</dbReference>
<dbReference type="Pfam" id="PF22936">
    <property type="entry name" value="Pol_BBD"/>
    <property type="match status" value="1"/>
</dbReference>
<dbReference type="InterPro" id="IPR054722">
    <property type="entry name" value="PolX-like_BBD"/>
</dbReference>
<dbReference type="InterPro" id="IPR036875">
    <property type="entry name" value="Znf_CCHC_sf"/>
</dbReference>
<evidence type="ECO:0000256" key="2">
    <source>
        <dbReference type="SAM" id="MobiDB-lite"/>
    </source>
</evidence>
<evidence type="ECO:0000259" key="4">
    <source>
        <dbReference type="Pfam" id="PF22936"/>
    </source>
</evidence>
<feature type="transmembrane region" description="Helical" evidence="3">
    <location>
        <begin position="702"/>
        <end position="723"/>
    </location>
</feature>
<feature type="region of interest" description="Disordered" evidence="2">
    <location>
        <begin position="278"/>
        <end position="311"/>
    </location>
</feature>
<comment type="caution">
    <text evidence="5">The sequence shown here is derived from an EMBL/GenBank/DDBJ whole genome shotgun (WGS) entry which is preliminary data.</text>
</comment>
<gene>
    <name evidence="5" type="ORF">HUG17_3125</name>
</gene>
<feature type="compositionally biased region" description="Low complexity" evidence="2">
    <location>
        <begin position="280"/>
        <end position="310"/>
    </location>
</feature>
<reference evidence="5" key="1">
    <citation type="submission" date="2020-06" db="EMBL/GenBank/DDBJ databases">
        <authorList>
            <person name="Ji K."/>
            <person name="Li J."/>
        </authorList>
    </citation>
    <scope>NUCLEOTIDE SEQUENCE</scope>
    <source>
        <strain evidence="5">JKM2019</strain>
        <tissue evidence="5">Whole body</tissue>
    </source>
</reference>
<feature type="domain" description="Retrovirus-related Pol polyprotein from transposon TNT 1-94-like beta-barrel" evidence="4">
    <location>
        <begin position="328"/>
        <end position="390"/>
    </location>
</feature>
<keyword evidence="1" id="KW-0175">Coiled coil</keyword>
<dbReference type="SUPFAM" id="SSF57756">
    <property type="entry name" value="Retrovirus zinc finger-like domains"/>
    <property type="match status" value="1"/>
</dbReference>